<dbReference type="InterPro" id="IPR041373">
    <property type="entry name" value="RT_RNaseH"/>
</dbReference>
<accession>A0A6J8E072</accession>
<dbReference type="GO" id="GO:0016787">
    <property type="term" value="F:hydrolase activity"/>
    <property type="evidence" value="ECO:0007669"/>
    <property type="project" value="UniProtKB-KW"/>
</dbReference>
<dbReference type="EMBL" id="CACVKT020008335">
    <property type="protein sequence ID" value="CAC5414189.1"/>
    <property type="molecule type" value="Genomic_DNA"/>
</dbReference>
<evidence type="ECO:0000256" key="6">
    <source>
        <dbReference type="ARBA" id="ARBA00022918"/>
    </source>
</evidence>
<keyword evidence="10" id="KW-1185">Reference proteome</keyword>
<dbReference type="Pfam" id="PF17917">
    <property type="entry name" value="RT_RNaseH"/>
    <property type="match status" value="1"/>
</dbReference>
<dbReference type="InterPro" id="IPR036397">
    <property type="entry name" value="RNaseH_sf"/>
</dbReference>
<keyword evidence="7" id="KW-0472">Membrane</keyword>
<feature type="transmembrane region" description="Helical" evidence="7">
    <location>
        <begin position="196"/>
        <end position="220"/>
    </location>
</feature>
<dbReference type="InterPro" id="IPR050951">
    <property type="entry name" value="Retrovirus_Pol_polyprotein"/>
</dbReference>
<evidence type="ECO:0000313" key="9">
    <source>
        <dbReference type="EMBL" id="CAC5414189.1"/>
    </source>
</evidence>
<keyword evidence="5" id="KW-0378">Hydrolase</keyword>
<proteinExistence type="predicted"/>
<evidence type="ECO:0000256" key="3">
    <source>
        <dbReference type="ARBA" id="ARBA00022722"/>
    </source>
</evidence>
<evidence type="ECO:0000259" key="8">
    <source>
        <dbReference type="Pfam" id="PF17917"/>
    </source>
</evidence>
<keyword evidence="6" id="KW-0695">RNA-directed DNA polymerase</keyword>
<dbReference type="GO" id="GO:0003676">
    <property type="term" value="F:nucleic acid binding"/>
    <property type="evidence" value="ECO:0007669"/>
    <property type="project" value="InterPro"/>
</dbReference>
<keyword evidence="1" id="KW-0808">Transferase</keyword>
<reference evidence="9 10" key="1">
    <citation type="submission" date="2020-06" db="EMBL/GenBank/DDBJ databases">
        <authorList>
            <person name="Li R."/>
            <person name="Bekaert M."/>
        </authorList>
    </citation>
    <scope>NUCLEOTIDE SEQUENCE [LARGE SCALE GENOMIC DNA]</scope>
    <source>
        <strain evidence="10">wild</strain>
    </source>
</reference>
<dbReference type="InterPro" id="IPR012337">
    <property type="entry name" value="RNaseH-like_sf"/>
</dbReference>
<dbReference type="PANTHER" id="PTHR37984:SF5">
    <property type="entry name" value="PROTEIN NYNRIN-LIKE"/>
    <property type="match status" value="1"/>
</dbReference>
<feature type="domain" description="Reverse transcriptase RNase H-like" evidence="8">
    <location>
        <begin position="55"/>
        <end position="142"/>
    </location>
</feature>
<dbReference type="AlphaFoldDB" id="A0A6J8E072"/>
<keyword evidence="7" id="KW-1133">Transmembrane helix</keyword>
<sequence>MFSYYSQWTPRFSDKIKPLANATSFPLDSIAVKAFDDLKSDLENASISAIDEAIPFVVETDASDSAVAGSLNQGGRPVDFFSRTLNAHELGHSPVEKEACAIIEAVRKWRNLLSGKHFTLVTDQEAVSYMFDSKKHVDDVKRTKQCEMCAKLKPQYAKPNTSPLVKATQSFERLSIDFKGPLPSVSTKKYDKRNSYSVFTTVICSFWYACLYSLGPWSIFHECRTQTFLQSHGVATSRTTQYSPQSNGQCERYNGIIWKAVTLALESLGLKETQWENVLPDALHSVRCLLCTSINCTPHERFFNFTRKSSSGLANPRPVLMKKHVRATKYDPLVEEVDLLEANPTYAHVRLPDGRETTVSVRHLAPRGQSINNDNLDHSVLNDRTMDIAETDVENTTQEATSNMDNAMETSPVIRRSTREIKKPCRFGFDD</sequence>
<organism evidence="9 10">
    <name type="scientific">Mytilus coruscus</name>
    <name type="common">Sea mussel</name>
    <dbReference type="NCBI Taxonomy" id="42192"/>
    <lineage>
        <taxon>Eukaryota</taxon>
        <taxon>Metazoa</taxon>
        <taxon>Spiralia</taxon>
        <taxon>Lophotrochozoa</taxon>
        <taxon>Mollusca</taxon>
        <taxon>Bivalvia</taxon>
        <taxon>Autobranchia</taxon>
        <taxon>Pteriomorphia</taxon>
        <taxon>Mytilida</taxon>
        <taxon>Mytiloidea</taxon>
        <taxon>Mytilidae</taxon>
        <taxon>Mytilinae</taxon>
        <taxon>Mytilus</taxon>
    </lineage>
</organism>
<keyword evidence="4" id="KW-0255">Endonuclease</keyword>
<dbReference type="OrthoDB" id="10047254at2759"/>
<evidence type="ECO:0000256" key="4">
    <source>
        <dbReference type="ARBA" id="ARBA00022759"/>
    </source>
</evidence>
<protein>
    <recommendedName>
        <fullName evidence="8">Reverse transcriptase RNase H-like domain-containing protein</fullName>
    </recommendedName>
</protein>
<evidence type="ECO:0000256" key="1">
    <source>
        <dbReference type="ARBA" id="ARBA00022679"/>
    </source>
</evidence>
<evidence type="ECO:0000256" key="2">
    <source>
        <dbReference type="ARBA" id="ARBA00022695"/>
    </source>
</evidence>
<gene>
    <name evidence="9" type="ORF">MCOR_47027</name>
</gene>
<dbReference type="CDD" id="cd09274">
    <property type="entry name" value="RNase_HI_RT_Ty3"/>
    <property type="match status" value="1"/>
</dbReference>
<keyword evidence="7" id="KW-0812">Transmembrane</keyword>
<dbReference type="Gene3D" id="3.30.420.10">
    <property type="entry name" value="Ribonuclease H-like superfamily/Ribonuclease H"/>
    <property type="match status" value="1"/>
</dbReference>
<dbReference type="PANTHER" id="PTHR37984">
    <property type="entry name" value="PROTEIN CBG26694"/>
    <property type="match status" value="1"/>
</dbReference>
<dbReference type="GO" id="GO:0003964">
    <property type="term" value="F:RNA-directed DNA polymerase activity"/>
    <property type="evidence" value="ECO:0007669"/>
    <property type="project" value="UniProtKB-KW"/>
</dbReference>
<keyword evidence="3" id="KW-0540">Nuclease</keyword>
<name>A0A6J8E072_MYTCO</name>
<evidence type="ECO:0000313" key="10">
    <source>
        <dbReference type="Proteomes" id="UP000507470"/>
    </source>
</evidence>
<dbReference type="Proteomes" id="UP000507470">
    <property type="component" value="Unassembled WGS sequence"/>
</dbReference>
<evidence type="ECO:0000256" key="7">
    <source>
        <dbReference type="SAM" id="Phobius"/>
    </source>
</evidence>
<dbReference type="InterPro" id="IPR043502">
    <property type="entry name" value="DNA/RNA_pol_sf"/>
</dbReference>
<dbReference type="SUPFAM" id="SSF53098">
    <property type="entry name" value="Ribonuclease H-like"/>
    <property type="match status" value="1"/>
</dbReference>
<evidence type="ECO:0000256" key="5">
    <source>
        <dbReference type="ARBA" id="ARBA00022801"/>
    </source>
</evidence>
<keyword evidence="2" id="KW-0548">Nucleotidyltransferase</keyword>
<dbReference type="GO" id="GO:0004519">
    <property type="term" value="F:endonuclease activity"/>
    <property type="evidence" value="ECO:0007669"/>
    <property type="project" value="UniProtKB-KW"/>
</dbReference>
<dbReference type="SUPFAM" id="SSF56672">
    <property type="entry name" value="DNA/RNA polymerases"/>
    <property type="match status" value="1"/>
</dbReference>